<gene>
    <name evidence="1" type="ORF">SAMN05216550_110258</name>
</gene>
<evidence type="ECO:0000313" key="1">
    <source>
        <dbReference type="EMBL" id="SEJ91457.1"/>
    </source>
</evidence>
<evidence type="ECO:0000313" key="2">
    <source>
        <dbReference type="Proteomes" id="UP000183529"/>
    </source>
</evidence>
<dbReference type="AlphaFoldDB" id="A0AAQ1JV97"/>
<accession>A0AAQ1JV97</accession>
<dbReference type="RefSeq" id="WP_074984592.1">
    <property type="nucleotide sequence ID" value="NZ_CADFGN010000010.1"/>
</dbReference>
<protein>
    <recommendedName>
        <fullName evidence="3">Lauroyl/myristoyl acyltransferase</fullName>
    </recommendedName>
</protein>
<reference evidence="1 2" key="1">
    <citation type="submission" date="2016-10" db="EMBL/GenBank/DDBJ databases">
        <authorList>
            <person name="Varghese N."/>
            <person name="Submissions S."/>
        </authorList>
    </citation>
    <scope>NUCLEOTIDE SEQUENCE [LARGE SCALE GENOMIC DNA]</scope>
    <source>
        <strain evidence="1 2">LMG 22274</strain>
    </source>
</reference>
<dbReference type="Proteomes" id="UP000183529">
    <property type="component" value="Unassembled WGS sequence"/>
</dbReference>
<name>A0AAQ1JV97_9BURK</name>
<comment type="caution">
    <text evidence="1">The sequence shown here is derived from an EMBL/GenBank/DDBJ whole genome shotgun (WGS) entry which is preliminary data.</text>
</comment>
<dbReference type="EMBL" id="FNZM01000010">
    <property type="protein sequence ID" value="SEJ91457.1"/>
    <property type="molecule type" value="Genomic_DNA"/>
</dbReference>
<organism evidence="1 2">
    <name type="scientific">Paraburkholderia tropica</name>
    <dbReference type="NCBI Taxonomy" id="92647"/>
    <lineage>
        <taxon>Bacteria</taxon>
        <taxon>Pseudomonadati</taxon>
        <taxon>Pseudomonadota</taxon>
        <taxon>Betaproteobacteria</taxon>
        <taxon>Burkholderiales</taxon>
        <taxon>Burkholderiaceae</taxon>
        <taxon>Paraburkholderia</taxon>
    </lineage>
</organism>
<proteinExistence type="predicted"/>
<evidence type="ECO:0008006" key="3">
    <source>
        <dbReference type="Google" id="ProtNLM"/>
    </source>
</evidence>
<sequence>MQTSLSVLLRLNRQLRYRFACARHAMRRAVFARLSFAGVERVALLRWLIGSLFDARSRASGIARYEAGRTDVGLARQHALRTMSADLRQRLLDECLYAGRALHRDTWPDLRAAGAHVAQRIREIKAREPGRAVLLSPFHHVSQYANIYVIDEVRKALGLASIAVVSGVPRDVYGEDAAMIPSVPVLYTYDSDSEQRNRLGLRVARALRRDGVLAIFADAAPFSLAKYPMETVGVTMSGRAARVHNGVFRLGAPIDACLLPFYLTLSNGRFDVQVGEPVDLAASDAPQRLADAIDAARRHNYPDWLFAGHPCGYHFAPTR</sequence>